<name>A0A2N3XSF0_SACSN</name>
<evidence type="ECO:0000313" key="1">
    <source>
        <dbReference type="EMBL" id="PKW13593.1"/>
    </source>
</evidence>
<gene>
    <name evidence="1" type="ORF">A8926_1133</name>
</gene>
<dbReference type="GO" id="GO:0016791">
    <property type="term" value="F:phosphatase activity"/>
    <property type="evidence" value="ECO:0007669"/>
    <property type="project" value="TreeGrafter"/>
</dbReference>
<proteinExistence type="predicted"/>
<dbReference type="InterPro" id="IPR029033">
    <property type="entry name" value="His_PPase_superfam"/>
</dbReference>
<dbReference type="STRING" id="994479.GCA_000194155_06521"/>
<dbReference type="CDD" id="cd07067">
    <property type="entry name" value="HP_PGM_like"/>
    <property type="match status" value="1"/>
</dbReference>
<dbReference type="SMART" id="SM00855">
    <property type="entry name" value="PGAM"/>
    <property type="match status" value="1"/>
</dbReference>
<protein>
    <submittedName>
        <fullName evidence="1">Phosphoglycerate mutase</fullName>
    </submittedName>
</protein>
<keyword evidence="2" id="KW-1185">Reference proteome</keyword>
<dbReference type="EMBL" id="PJNB01000001">
    <property type="protein sequence ID" value="PKW13593.1"/>
    <property type="molecule type" value="Genomic_DNA"/>
</dbReference>
<dbReference type="Gene3D" id="3.40.50.1240">
    <property type="entry name" value="Phosphoglycerate mutase-like"/>
    <property type="match status" value="1"/>
</dbReference>
<dbReference type="PANTHER" id="PTHR48100:SF58">
    <property type="entry name" value="PE-PGRS FAMILY PROTEIN PE_PGRS11"/>
    <property type="match status" value="1"/>
</dbReference>
<dbReference type="PROSITE" id="PS00175">
    <property type="entry name" value="PG_MUTASE"/>
    <property type="match status" value="1"/>
</dbReference>
<dbReference type="PANTHER" id="PTHR48100">
    <property type="entry name" value="BROAD-SPECIFICITY PHOSPHATASE YOR283W-RELATED"/>
    <property type="match status" value="1"/>
</dbReference>
<dbReference type="InterPro" id="IPR001345">
    <property type="entry name" value="PG/BPGM_mutase_AS"/>
</dbReference>
<dbReference type="InterPro" id="IPR050275">
    <property type="entry name" value="PGM_Phosphatase"/>
</dbReference>
<organism evidence="1 2">
    <name type="scientific">Saccharopolyspora spinosa</name>
    <dbReference type="NCBI Taxonomy" id="60894"/>
    <lineage>
        <taxon>Bacteria</taxon>
        <taxon>Bacillati</taxon>
        <taxon>Actinomycetota</taxon>
        <taxon>Actinomycetes</taxon>
        <taxon>Pseudonocardiales</taxon>
        <taxon>Pseudonocardiaceae</taxon>
        <taxon>Saccharopolyspora</taxon>
    </lineage>
</organism>
<dbReference type="AlphaFoldDB" id="A0A2N3XSF0"/>
<dbReference type="Proteomes" id="UP000233786">
    <property type="component" value="Unassembled WGS sequence"/>
</dbReference>
<dbReference type="OrthoDB" id="9793115at2"/>
<dbReference type="InterPro" id="IPR013078">
    <property type="entry name" value="His_Pase_superF_clade-1"/>
</dbReference>
<evidence type="ECO:0000313" key="2">
    <source>
        <dbReference type="Proteomes" id="UP000233786"/>
    </source>
</evidence>
<dbReference type="GO" id="GO:0005737">
    <property type="term" value="C:cytoplasm"/>
    <property type="evidence" value="ECO:0007669"/>
    <property type="project" value="TreeGrafter"/>
</dbReference>
<dbReference type="RefSeq" id="WP_010313421.1">
    <property type="nucleotide sequence ID" value="NZ_CP061007.1"/>
</dbReference>
<dbReference type="Pfam" id="PF00300">
    <property type="entry name" value="His_Phos_1"/>
    <property type="match status" value="1"/>
</dbReference>
<accession>A0A2N3XSF0</accession>
<reference evidence="1" key="1">
    <citation type="submission" date="2017-12" db="EMBL/GenBank/DDBJ databases">
        <title>Sequencing the genomes of 1000 Actinobacteria strains.</title>
        <authorList>
            <person name="Klenk H.-P."/>
        </authorList>
    </citation>
    <scope>NUCLEOTIDE SEQUENCE [LARGE SCALE GENOMIC DNA]</scope>
    <source>
        <strain evidence="1">DSM 44228</strain>
    </source>
</reference>
<sequence length="223" mass="23953">MIDFGFELEAPTGLRLILARHGQTPANVRQALDTLPPGPGLTELGEQQAARLAERLAEEKIISVHASRALRAQQTAQPLAQRHRLPVEIVEGTHEIYVGELEGRGDSEALRIFDDVYESWHEGRIDIPMPDGETGREALTRFVGGARSAIDGAGDGAVALVSHGAMLRLAACAIAANVDGAHANARHLPNTGVIVLEADPDVRTGWRCLSWDGLDTHLICSLT</sequence>
<comment type="caution">
    <text evidence="1">The sequence shown here is derived from an EMBL/GenBank/DDBJ whole genome shotgun (WGS) entry which is preliminary data.</text>
</comment>
<dbReference type="SUPFAM" id="SSF53254">
    <property type="entry name" value="Phosphoglycerate mutase-like"/>
    <property type="match status" value="1"/>
</dbReference>